<feature type="signal peptide" evidence="1">
    <location>
        <begin position="1"/>
        <end position="27"/>
    </location>
</feature>
<keyword evidence="3" id="KW-1185">Reference proteome</keyword>
<protein>
    <recommendedName>
        <fullName evidence="4">FlgD Ig-like domain-containing protein</fullName>
    </recommendedName>
</protein>
<gene>
    <name evidence="2" type="ORF">FSW04_20315</name>
</gene>
<dbReference type="AlphaFoldDB" id="A0A5B8U954"/>
<sequence length="131" mass="12931">MPTPAVLSRAASWALAALLLAAPAAGAAATATAPSPLTLKLDRTVLAAKAGAEVPIAFRVGRAASMVVRIKTGPRTVEILRSSAKAGHGSVTWDGMLGAKAAAAGRYRVAAYAVAADGATARASATLTIAP</sequence>
<reference evidence="2 3" key="1">
    <citation type="journal article" date="2018" name="J. Microbiol.">
        <title>Baekduia soli gen. nov., sp. nov., a novel bacterium isolated from the soil of Baekdu Mountain and proposal of a novel family name, Baekduiaceae fam. nov.</title>
        <authorList>
            <person name="An D.S."/>
            <person name="Siddiqi M.Z."/>
            <person name="Kim K.H."/>
            <person name="Yu H.S."/>
            <person name="Im W.T."/>
        </authorList>
    </citation>
    <scope>NUCLEOTIDE SEQUENCE [LARGE SCALE GENOMIC DNA]</scope>
    <source>
        <strain evidence="2 3">BR7-21</strain>
    </source>
</reference>
<dbReference type="EMBL" id="CP042430">
    <property type="protein sequence ID" value="QEC49689.1"/>
    <property type="molecule type" value="Genomic_DNA"/>
</dbReference>
<evidence type="ECO:0000313" key="3">
    <source>
        <dbReference type="Proteomes" id="UP000321805"/>
    </source>
</evidence>
<dbReference type="Proteomes" id="UP000321805">
    <property type="component" value="Chromosome"/>
</dbReference>
<proteinExistence type="predicted"/>
<evidence type="ECO:0000313" key="2">
    <source>
        <dbReference type="EMBL" id="QEC49689.1"/>
    </source>
</evidence>
<organism evidence="2 3">
    <name type="scientific">Baekduia soli</name>
    <dbReference type="NCBI Taxonomy" id="496014"/>
    <lineage>
        <taxon>Bacteria</taxon>
        <taxon>Bacillati</taxon>
        <taxon>Actinomycetota</taxon>
        <taxon>Thermoleophilia</taxon>
        <taxon>Solirubrobacterales</taxon>
        <taxon>Baekduiaceae</taxon>
        <taxon>Baekduia</taxon>
    </lineage>
</organism>
<evidence type="ECO:0008006" key="4">
    <source>
        <dbReference type="Google" id="ProtNLM"/>
    </source>
</evidence>
<dbReference type="KEGG" id="bsol:FSW04_20315"/>
<accession>A0A5B8U954</accession>
<evidence type="ECO:0000256" key="1">
    <source>
        <dbReference type="SAM" id="SignalP"/>
    </source>
</evidence>
<feature type="chain" id="PRO_5022830561" description="FlgD Ig-like domain-containing protein" evidence="1">
    <location>
        <begin position="28"/>
        <end position="131"/>
    </location>
</feature>
<dbReference type="RefSeq" id="WP_146922054.1">
    <property type="nucleotide sequence ID" value="NZ_CP042430.1"/>
</dbReference>
<name>A0A5B8U954_9ACTN</name>
<keyword evidence="1" id="KW-0732">Signal</keyword>